<name>A0A843YY47_9BURK</name>
<reference evidence="2 3" key="1">
    <citation type="submission" date="2019-10" db="EMBL/GenBank/DDBJ databases">
        <title>Glaciimonas soli sp. nov., a psychrophilic bacterium isolated from the forest soil of a high elevation mountain in Taiwan.</title>
        <authorList>
            <person name="Wang L.-T."/>
            <person name="Shieh W.Y."/>
        </authorList>
    </citation>
    <scope>NUCLEOTIDE SEQUENCE [LARGE SCALE GENOMIC DNA]</scope>
    <source>
        <strain evidence="2 3">GS1</strain>
    </source>
</reference>
<dbReference type="PANTHER" id="PTHR23419">
    <property type="entry name" value="DIVALENT CATION TOLERANCE CUTA-RELATED"/>
    <property type="match status" value="1"/>
</dbReference>
<dbReference type="Gene3D" id="3.30.70.120">
    <property type="match status" value="1"/>
</dbReference>
<sequence>MLDAIIIISNLPDLASAEQLAKTLVERKLAACVNILPQVNSIYRWQGQIQQTAEVTVMIKTIAQRYDEIEVEIKATHPYDLPEIIALPITHGLPAYLDWIGVETKRDIHV</sequence>
<dbReference type="RefSeq" id="WP_153236328.1">
    <property type="nucleotide sequence ID" value="NZ_WINI01000014.1"/>
</dbReference>
<evidence type="ECO:0000313" key="2">
    <source>
        <dbReference type="EMBL" id="MQR02703.1"/>
    </source>
</evidence>
<dbReference type="EMBL" id="WINI01000014">
    <property type="protein sequence ID" value="MQR02703.1"/>
    <property type="molecule type" value="Genomic_DNA"/>
</dbReference>
<keyword evidence="3" id="KW-1185">Reference proteome</keyword>
<dbReference type="InterPro" id="IPR011322">
    <property type="entry name" value="N-reg_PII-like_a/b"/>
</dbReference>
<comment type="similarity">
    <text evidence="1">Belongs to the CutA family.</text>
</comment>
<dbReference type="SUPFAM" id="SSF54913">
    <property type="entry name" value="GlnB-like"/>
    <property type="match status" value="1"/>
</dbReference>
<dbReference type="Proteomes" id="UP000451565">
    <property type="component" value="Unassembled WGS sequence"/>
</dbReference>
<gene>
    <name evidence="2" type="ORF">GEV47_18655</name>
</gene>
<dbReference type="AlphaFoldDB" id="A0A843YY47"/>
<dbReference type="GO" id="GO:0010038">
    <property type="term" value="P:response to metal ion"/>
    <property type="evidence" value="ECO:0007669"/>
    <property type="project" value="InterPro"/>
</dbReference>
<dbReference type="GO" id="GO:0005507">
    <property type="term" value="F:copper ion binding"/>
    <property type="evidence" value="ECO:0007669"/>
    <property type="project" value="TreeGrafter"/>
</dbReference>
<proteinExistence type="inferred from homology"/>
<dbReference type="PANTHER" id="PTHR23419:SF8">
    <property type="entry name" value="FI09726P"/>
    <property type="match status" value="1"/>
</dbReference>
<organism evidence="2 3">
    <name type="scientific">Glaciimonas soli</name>
    <dbReference type="NCBI Taxonomy" id="2590999"/>
    <lineage>
        <taxon>Bacteria</taxon>
        <taxon>Pseudomonadati</taxon>
        <taxon>Pseudomonadota</taxon>
        <taxon>Betaproteobacteria</taxon>
        <taxon>Burkholderiales</taxon>
        <taxon>Oxalobacteraceae</taxon>
        <taxon>Glaciimonas</taxon>
    </lineage>
</organism>
<protein>
    <submittedName>
        <fullName evidence="2">Divalent cation tolerance protein CutA</fullName>
    </submittedName>
</protein>
<dbReference type="OrthoDB" id="37622at2"/>
<dbReference type="Pfam" id="PF03091">
    <property type="entry name" value="CutA1"/>
    <property type="match status" value="1"/>
</dbReference>
<accession>A0A843YY47</accession>
<evidence type="ECO:0000313" key="3">
    <source>
        <dbReference type="Proteomes" id="UP000451565"/>
    </source>
</evidence>
<evidence type="ECO:0000256" key="1">
    <source>
        <dbReference type="ARBA" id="ARBA00010169"/>
    </source>
</evidence>
<dbReference type="InterPro" id="IPR015867">
    <property type="entry name" value="N-reg_PII/ATP_PRibTrfase_C"/>
</dbReference>
<dbReference type="InterPro" id="IPR004323">
    <property type="entry name" value="Ion_tolerance_CutA"/>
</dbReference>
<comment type="caution">
    <text evidence="2">The sequence shown here is derived from an EMBL/GenBank/DDBJ whole genome shotgun (WGS) entry which is preliminary data.</text>
</comment>